<name>A0A172T3J1_FERPE</name>
<dbReference type="Gene3D" id="3.40.50.300">
    <property type="entry name" value="P-loop containing nucleotide triphosphate hydrolases"/>
    <property type="match status" value="1"/>
</dbReference>
<dbReference type="OrthoDB" id="9808302at2"/>
<evidence type="ECO:0000313" key="3">
    <source>
        <dbReference type="EMBL" id="ANE41531.1"/>
    </source>
</evidence>
<organism evidence="3 4">
    <name type="scientific">Fervidobacterium pennivorans</name>
    <dbReference type="NCBI Taxonomy" id="93466"/>
    <lineage>
        <taxon>Bacteria</taxon>
        <taxon>Thermotogati</taxon>
        <taxon>Thermotogota</taxon>
        <taxon>Thermotogae</taxon>
        <taxon>Thermotogales</taxon>
        <taxon>Fervidobacteriaceae</taxon>
        <taxon>Fervidobacterium</taxon>
    </lineage>
</organism>
<evidence type="ECO:0000256" key="1">
    <source>
        <dbReference type="ARBA" id="ARBA00022962"/>
    </source>
</evidence>
<dbReference type="KEGG" id="fng:JM64_05840"/>
<dbReference type="SUPFAM" id="SSF52540">
    <property type="entry name" value="P-loop containing nucleoside triphosphate hydrolases"/>
    <property type="match status" value="1"/>
</dbReference>
<dbReference type="NCBIfam" id="NF001989">
    <property type="entry name" value="PRK00784.1"/>
    <property type="match status" value="1"/>
</dbReference>
<dbReference type="AlphaFoldDB" id="A0A172T3J1"/>
<gene>
    <name evidence="3" type="ORF">JM64_05840</name>
</gene>
<dbReference type="GO" id="GO:0009236">
    <property type="term" value="P:cobalamin biosynthetic process"/>
    <property type="evidence" value="ECO:0007669"/>
    <property type="project" value="UniProtKB-UniPathway"/>
</dbReference>
<dbReference type="InterPro" id="IPR027417">
    <property type="entry name" value="P-loop_NTPase"/>
</dbReference>
<protein>
    <recommendedName>
        <fullName evidence="2">CobQ/CobB/MinD/ParA nucleotide binding domain-containing protein</fullName>
    </recommendedName>
</protein>
<feature type="domain" description="CobQ/CobB/MinD/ParA nucleotide binding" evidence="2">
    <location>
        <begin position="3"/>
        <end position="227"/>
    </location>
</feature>
<proteinExistence type="predicted"/>
<sequence length="279" mass="31507">MYLMVAGTMSNVGKSTLVMALCRYFTRKGLNVAPFKSQNMSRKFINIQNGKGKIAIAQYVQAIACEKEPTMEFNPILIVPKEGKTQVYFMGEFIDYLTSERYMFDSKEKLFAQIRDMLEKLSKNHDLVIIEGAGAFVEPNLKDSEIVNLRVAKSVGAQVILVSDISRGGAFAQVAGTIELMDNKEQKLLKGFVFTKFHGDKSLLKDAPQILAKRYSIEYLGTVPYFENKIPDEDLLTKKEGEIALNDKAQIIKEIDRITDFIIEHIDISKIERIISEGM</sequence>
<evidence type="ECO:0000313" key="4">
    <source>
        <dbReference type="Proteomes" id="UP000077096"/>
    </source>
</evidence>
<dbReference type="PANTHER" id="PTHR21343:SF1">
    <property type="entry name" value="COBYRIC ACID SYNTHASE"/>
    <property type="match status" value="1"/>
</dbReference>
<keyword evidence="1" id="KW-0315">Glutamine amidotransferase</keyword>
<evidence type="ECO:0000259" key="2">
    <source>
        <dbReference type="Pfam" id="PF01656"/>
    </source>
</evidence>
<reference evidence="3 4" key="1">
    <citation type="submission" date="2014-08" db="EMBL/GenBank/DDBJ databases">
        <title>Fervidobacterium pennivorans DYC genome.</title>
        <authorList>
            <person name="Wushke S."/>
        </authorList>
    </citation>
    <scope>NUCLEOTIDE SEQUENCE [LARGE SCALE GENOMIC DNA]</scope>
    <source>
        <strain evidence="3 4">DYC</strain>
    </source>
</reference>
<dbReference type="EMBL" id="CP011393">
    <property type="protein sequence ID" value="ANE41531.1"/>
    <property type="molecule type" value="Genomic_DNA"/>
</dbReference>
<dbReference type="Pfam" id="PF01656">
    <property type="entry name" value="CbiA"/>
    <property type="match status" value="1"/>
</dbReference>
<dbReference type="UniPathway" id="UPA00148"/>
<dbReference type="Proteomes" id="UP000077096">
    <property type="component" value="Chromosome"/>
</dbReference>
<dbReference type="PATRIC" id="fig|93466.3.peg.1240"/>
<dbReference type="InterPro" id="IPR002586">
    <property type="entry name" value="CobQ/CobB/MinD/ParA_Nub-bd_dom"/>
</dbReference>
<dbReference type="PANTHER" id="PTHR21343">
    <property type="entry name" value="DETHIOBIOTIN SYNTHETASE"/>
    <property type="match status" value="1"/>
</dbReference>
<accession>A0A172T3J1</accession>